<proteinExistence type="predicted"/>
<feature type="compositionally biased region" description="Polar residues" evidence="1">
    <location>
        <begin position="417"/>
        <end position="436"/>
    </location>
</feature>
<evidence type="ECO:0000313" key="2">
    <source>
        <dbReference type="EMBL" id="KAK6590360.1"/>
    </source>
</evidence>
<protein>
    <submittedName>
        <fullName evidence="2">Uncharacterized protein</fullName>
    </submittedName>
</protein>
<gene>
    <name evidence="2" type="ORF">RS030_162517</name>
</gene>
<sequence>MNNTFNAWTSGIANFLNMGKNQRENVTGESNMTNVTNEIPPFWNKQGNINRFIPFRNVQGYSQNGPFIQGNQMGEYNNGNGIITQVDYSQYSPSIPNFTTAAYTSISGIKQIVSITDIGNVVAHYYDLGKYVGNGGAIRFFLLCKQIKHSFVNIPLKDEKIDIKSYSPMLSVVDSCFSFPLLIHNNKYHLYGTSSTLRYIAKKIGEYGIDTYRDYILDLFSDCLLEWRSSLLLAILESIIKKENVDSQNGESNILLFNINNMIDEIVKCSNNNSDLGNTNSGGIISEKDKYIQTYFKNRRKYFESIESILVLNNSNPFIPLKGDILNNPKSNIEVPMQLCNSPSYSELFLFSILYDDSILLSENRLENSESQLSTDKLLKEFPRINNLFNAIMSYPLITQWHKEVEESENSYEEKSFPSSNASKSRMTNKVTTSTGTMTNMDANVIQTGEPNIYLGNKKLVESKYTKDGFDDIVNNYNSSDEVSLNEPHTTNTITYRLAPPKSQVIFPNSGDSNSHKSELTGVHPNSIGSVNLNNKNNFNAIRISSYDPTFRPSNPQPSVNVRIANFSQLDNYQNQIGQEQKISSSRHYGNYNKDIGQHNPNFCHPNYVPSTYR</sequence>
<keyword evidence="3" id="KW-1185">Reference proteome</keyword>
<accession>A0AAV9Y391</accession>
<evidence type="ECO:0000313" key="3">
    <source>
        <dbReference type="Proteomes" id="UP001311799"/>
    </source>
</evidence>
<dbReference type="EMBL" id="JAWDEY010000007">
    <property type="protein sequence ID" value="KAK6590360.1"/>
    <property type="molecule type" value="Genomic_DNA"/>
</dbReference>
<organism evidence="2 3">
    <name type="scientific">Cryptosporidium xiaoi</name>
    <dbReference type="NCBI Taxonomy" id="659607"/>
    <lineage>
        <taxon>Eukaryota</taxon>
        <taxon>Sar</taxon>
        <taxon>Alveolata</taxon>
        <taxon>Apicomplexa</taxon>
        <taxon>Conoidasida</taxon>
        <taxon>Coccidia</taxon>
        <taxon>Eucoccidiorida</taxon>
        <taxon>Eimeriorina</taxon>
        <taxon>Cryptosporidiidae</taxon>
        <taxon>Cryptosporidium</taxon>
    </lineage>
</organism>
<dbReference type="Proteomes" id="UP001311799">
    <property type="component" value="Unassembled WGS sequence"/>
</dbReference>
<name>A0AAV9Y391_9CRYT</name>
<feature type="region of interest" description="Disordered" evidence="1">
    <location>
        <begin position="412"/>
        <end position="436"/>
    </location>
</feature>
<comment type="caution">
    <text evidence="2">The sequence shown here is derived from an EMBL/GenBank/DDBJ whole genome shotgun (WGS) entry which is preliminary data.</text>
</comment>
<evidence type="ECO:0000256" key="1">
    <source>
        <dbReference type="SAM" id="MobiDB-lite"/>
    </source>
</evidence>
<dbReference type="AlphaFoldDB" id="A0AAV9Y391"/>
<reference evidence="2 3" key="1">
    <citation type="submission" date="2023-10" db="EMBL/GenBank/DDBJ databases">
        <title>Comparative genomics analysis reveals potential genetic determinants of host preference in Cryptosporidium xiaoi.</title>
        <authorList>
            <person name="Xiao L."/>
            <person name="Li J."/>
        </authorList>
    </citation>
    <scope>NUCLEOTIDE SEQUENCE [LARGE SCALE GENOMIC DNA]</scope>
    <source>
        <strain evidence="2 3">52996</strain>
    </source>
</reference>
<feature type="region of interest" description="Disordered" evidence="1">
    <location>
        <begin position="593"/>
        <end position="614"/>
    </location>
</feature>